<sequence>MDVVKSFDMSLSTPNIADKNSTTHNDCTTCGTSLNRINTNSDMLTSCTRSTSELTSNDVLPSDVFKGLNLRKHKIMGKNLSA</sequence>
<keyword evidence="2" id="KW-1185">Reference proteome</keyword>
<evidence type="ECO:0000313" key="2">
    <source>
        <dbReference type="Proteomes" id="UP000215335"/>
    </source>
</evidence>
<reference evidence="1 2" key="1">
    <citation type="journal article" date="2017" name="Curr. Biol.">
        <title>The Evolution of Venom by Co-option of Single-Copy Genes.</title>
        <authorList>
            <person name="Martinson E.O."/>
            <person name="Mrinalini"/>
            <person name="Kelkar Y.D."/>
            <person name="Chang C.H."/>
            <person name="Werren J.H."/>
        </authorList>
    </citation>
    <scope>NUCLEOTIDE SEQUENCE [LARGE SCALE GENOMIC DNA]</scope>
    <source>
        <strain evidence="1 2">Alberta</strain>
        <tissue evidence="1">Whole body</tissue>
    </source>
</reference>
<dbReference type="AlphaFoldDB" id="A0A232FCS3"/>
<comment type="caution">
    <text evidence="1">The sequence shown here is derived from an EMBL/GenBank/DDBJ whole genome shotgun (WGS) entry which is preliminary data.</text>
</comment>
<accession>A0A232FCS3</accession>
<dbReference type="EMBL" id="NNAY01000407">
    <property type="protein sequence ID" value="OXU28611.1"/>
    <property type="molecule type" value="Genomic_DNA"/>
</dbReference>
<organism evidence="1 2">
    <name type="scientific">Trichomalopsis sarcophagae</name>
    <dbReference type="NCBI Taxonomy" id="543379"/>
    <lineage>
        <taxon>Eukaryota</taxon>
        <taxon>Metazoa</taxon>
        <taxon>Ecdysozoa</taxon>
        <taxon>Arthropoda</taxon>
        <taxon>Hexapoda</taxon>
        <taxon>Insecta</taxon>
        <taxon>Pterygota</taxon>
        <taxon>Neoptera</taxon>
        <taxon>Endopterygota</taxon>
        <taxon>Hymenoptera</taxon>
        <taxon>Apocrita</taxon>
        <taxon>Proctotrupomorpha</taxon>
        <taxon>Chalcidoidea</taxon>
        <taxon>Pteromalidae</taxon>
        <taxon>Pteromalinae</taxon>
        <taxon>Trichomalopsis</taxon>
    </lineage>
</organism>
<name>A0A232FCS3_9HYME</name>
<proteinExistence type="predicted"/>
<protein>
    <submittedName>
        <fullName evidence="1">Uncharacterized protein</fullName>
    </submittedName>
</protein>
<dbReference type="Proteomes" id="UP000215335">
    <property type="component" value="Unassembled WGS sequence"/>
</dbReference>
<evidence type="ECO:0000313" key="1">
    <source>
        <dbReference type="EMBL" id="OXU28611.1"/>
    </source>
</evidence>
<gene>
    <name evidence="1" type="ORF">TSAR_005930</name>
</gene>